<organism evidence="2 3">
    <name type="scientific">Rhynchosporium graminicola</name>
    <dbReference type="NCBI Taxonomy" id="2792576"/>
    <lineage>
        <taxon>Eukaryota</taxon>
        <taxon>Fungi</taxon>
        <taxon>Dikarya</taxon>
        <taxon>Ascomycota</taxon>
        <taxon>Pezizomycotina</taxon>
        <taxon>Leotiomycetes</taxon>
        <taxon>Helotiales</taxon>
        <taxon>Ploettnerulaceae</taxon>
        <taxon>Rhynchosporium</taxon>
    </lineage>
</organism>
<name>A0A1E1L2M4_9HELO</name>
<evidence type="ECO:0000256" key="1">
    <source>
        <dbReference type="SAM" id="MobiDB-lite"/>
    </source>
</evidence>
<reference evidence="3" key="1">
    <citation type="submission" date="2016-03" db="EMBL/GenBank/DDBJ databases">
        <authorList>
            <person name="Ploux O."/>
        </authorList>
    </citation>
    <scope>NUCLEOTIDE SEQUENCE [LARGE SCALE GENOMIC DNA]</scope>
    <source>
        <strain evidence="3">UK7</strain>
    </source>
</reference>
<dbReference type="InParanoid" id="A0A1E1L2M4"/>
<proteinExistence type="predicted"/>
<dbReference type="STRING" id="914237.A0A1E1L2M4"/>
<feature type="region of interest" description="Disordered" evidence="1">
    <location>
        <begin position="33"/>
        <end position="54"/>
    </location>
</feature>
<feature type="region of interest" description="Disordered" evidence="1">
    <location>
        <begin position="315"/>
        <end position="339"/>
    </location>
</feature>
<protein>
    <submittedName>
        <fullName evidence="2">Uncharacterized protein</fullName>
    </submittedName>
</protein>
<evidence type="ECO:0000313" key="2">
    <source>
        <dbReference type="EMBL" id="CZT04752.1"/>
    </source>
</evidence>
<evidence type="ECO:0000313" key="3">
    <source>
        <dbReference type="Proteomes" id="UP000178129"/>
    </source>
</evidence>
<comment type="caution">
    <text evidence="2">The sequence shown here is derived from an EMBL/GenBank/DDBJ whole genome shotgun (WGS) entry which is preliminary data.</text>
</comment>
<feature type="region of interest" description="Disordered" evidence="1">
    <location>
        <begin position="353"/>
        <end position="412"/>
    </location>
</feature>
<keyword evidence="3" id="KW-1185">Reference proteome</keyword>
<gene>
    <name evidence="2" type="ORF">RCO7_10737</name>
</gene>
<dbReference type="AlphaFoldDB" id="A0A1E1L2M4"/>
<dbReference type="EMBL" id="FJUW01000033">
    <property type="protein sequence ID" value="CZT04752.1"/>
    <property type="molecule type" value="Genomic_DNA"/>
</dbReference>
<feature type="compositionally biased region" description="Basic and acidic residues" evidence="1">
    <location>
        <begin position="366"/>
        <end position="378"/>
    </location>
</feature>
<dbReference type="Proteomes" id="UP000178129">
    <property type="component" value="Unassembled WGS sequence"/>
</dbReference>
<sequence length="442" mass="49547">MGSGQGKIEFDSSAPRLLSKPIDQKYLVRTRSGGALDPIDLSTPSPPSRTACTYKPSRQITLSSNRIDESGRIKKLLSVSEANTRAFHGFQQHLPEPKLHVREEPVPKVPVLKGPARKNRESAETLSDDLAYDDLTDDQVASEVPPHEKLLEEVLFNWTKRWVPSVLEAMRWEYPESAEFNQWTKAWGGECRRMHYALIDSNAGIQHNMLSDLVYSLHKLRNSAVHRHELRLAIVMGWMKSALQLTRSLGDRSQQRKMAEMEAALRSRDNFRLEAAVRKPVDDFSDIDAGNSGGIDNPIKKYEAKALMPSVERGFGERRENQQSPPNGRRVKPQSPLLRKVSRAEVIDLTEEVEEDIETEENAPAHCERTTAKEDPKASKKRSFTEFAQDIIETSDDDRGYPGEDACEEDEDPDAIVFSSARPPGLTAAFLMAGGPTTGLDC</sequence>
<accession>A0A1E1L2M4</accession>